<dbReference type="Proteomes" id="UP000193870">
    <property type="component" value="Unassembled WGS sequence"/>
</dbReference>
<keyword evidence="4" id="KW-1185">Reference proteome</keyword>
<keyword evidence="2" id="KW-1133">Transmembrane helix</keyword>
<evidence type="ECO:0000313" key="4">
    <source>
        <dbReference type="Proteomes" id="UP000193870"/>
    </source>
</evidence>
<feature type="transmembrane region" description="Helical" evidence="2">
    <location>
        <begin position="44"/>
        <end position="64"/>
    </location>
</feature>
<organism evidence="3 4">
    <name type="scientific">Palleronia marisminoris</name>
    <dbReference type="NCBI Taxonomy" id="315423"/>
    <lineage>
        <taxon>Bacteria</taxon>
        <taxon>Pseudomonadati</taxon>
        <taxon>Pseudomonadota</taxon>
        <taxon>Alphaproteobacteria</taxon>
        <taxon>Rhodobacterales</taxon>
        <taxon>Roseobacteraceae</taxon>
        <taxon>Palleronia</taxon>
    </lineage>
</organism>
<evidence type="ECO:0000256" key="1">
    <source>
        <dbReference type="SAM" id="MobiDB-lite"/>
    </source>
</evidence>
<name>A0A1Y5TFY4_9RHOB</name>
<evidence type="ECO:0000256" key="2">
    <source>
        <dbReference type="SAM" id="Phobius"/>
    </source>
</evidence>
<feature type="compositionally biased region" description="Acidic residues" evidence="1">
    <location>
        <begin position="194"/>
        <end position="203"/>
    </location>
</feature>
<reference evidence="3 4" key="1">
    <citation type="submission" date="2017-03" db="EMBL/GenBank/DDBJ databases">
        <authorList>
            <person name="Afonso C.L."/>
            <person name="Miller P.J."/>
            <person name="Scott M.A."/>
            <person name="Spackman E."/>
            <person name="Goraichik I."/>
            <person name="Dimitrov K.M."/>
            <person name="Suarez D.L."/>
            <person name="Swayne D.E."/>
        </authorList>
    </citation>
    <scope>NUCLEOTIDE SEQUENCE [LARGE SCALE GENOMIC DNA]</scope>
    <source>
        <strain evidence="3 4">CECT 7066</strain>
    </source>
</reference>
<gene>
    <name evidence="3" type="ORF">PAM7066_02921</name>
</gene>
<feature type="compositionally biased region" description="Basic and acidic residues" evidence="1">
    <location>
        <begin position="228"/>
        <end position="240"/>
    </location>
</feature>
<keyword evidence="2" id="KW-0812">Transmembrane</keyword>
<feature type="transmembrane region" description="Helical" evidence="2">
    <location>
        <begin position="16"/>
        <end position="38"/>
    </location>
</feature>
<feature type="compositionally biased region" description="Basic and acidic residues" evidence="1">
    <location>
        <begin position="72"/>
        <end position="81"/>
    </location>
</feature>
<dbReference type="STRING" id="315423.SAMN04488020_110157"/>
<keyword evidence="2" id="KW-0472">Membrane</keyword>
<dbReference type="Gene3D" id="1.10.150.20">
    <property type="entry name" value="5' to 3' exonuclease, C-terminal subdomain"/>
    <property type="match status" value="1"/>
</dbReference>
<proteinExistence type="predicted"/>
<protein>
    <submittedName>
        <fullName evidence="3">NADH dehydrogenase subunit E</fullName>
    </submittedName>
</protein>
<feature type="region of interest" description="Disordered" evidence="1">
    <location>
        <begin position="99"/>
        <end position="242"/>
    </location>
</feature>
<evidence type="ECO:0000313" key="3">
    <source>
        <dbReference type="EMBL" id="SLN59514.1"/>
    </source>
</evidence>
<dbReference type="AlphaFoldDB" id="A0A1Y5TFY4"/>
<sequence length="302" mass="30273">MAMRAGENTMQRRSSSAVLAIAAVAGGIGFVVFTALLIVVGVTISPALFLALVVAATVAAFLLLRADRGAEATDDHADSARSEPGTAGVPVTEAAPATLGTERAGEGSDSDGTAVAPVGAASPEGAAVSDASAGPNRDDAGDAVGSAPSAGTGGLSGTDSASDAEGETGATDAPSTTETAGDEDGAGTRLPTEEIVEATDSSEDSAPTNDPEEDAPNDAIGRPPARLDAPREGGADDLKRIRGVGPKLEETLNGIGIYHLDQIAGWSTQELAWIDEHLEGFKGRASRDAWVEQARELSEADA</sequence>
<feature type="region of interest" description="Disordered" evidence="1">
    <location>
        <begin position="72"/>
        <end position="91"/>
    </location>
</feature>
<dbReference type="EMBL" id="FWFV01000009">
    <property type="protein sequence ID" value="SLN59514.1"/>
    <property type="molecule type" value="Genomic_DNA"/>
</dbReference>
<accession>A0A1Y5TFY4</accession>